<comment type="subcellular location">
    <subcellularLocation>
        <location evidence="1 14">Cell membrane</location>
        <topology evidence="1 14">Multi-pass membrane protein</topology>
    </subcellularLocation>
</comment>
<organism evidence="15 16">
    <name type="scientific">Apibacter muscae</name>
    <dbReference type="NCBI Taxonomy" id="2509004"/>
    <lineage>
        <taxon>Bacteria</taxon>
        <taxon>Pseudomonadati</taxon>
        <taxon>Bacteroidota</taxon>
        <taxon>Flavobacteriia</taxon>
        <taxon>Flavobacteriales</taxon>
        <taxon>Weeksellaceae</taxon>
        <taxon>Apibacter</taxon>
    </lineage>
</organism>
<dbReference type="OrthoDB" id="9800824at2"/>
<feature type="transmembrane region" description="Helical" evidence="14">
    <location>
        <begin position="15"/>
        <end position="38"/>
    </location>
</feature>
<comment type="caution">
    <text evidence="15">The sequence shown here is derived from an EMBL/GenBank/DDBJ whole genome shotgun (WGS) entry which is preliminary data.</text>
</comment>
<dbReference type="GO" id="GO:0070818">
    <property type="term" value="F:protoporphyrinogen oxidase activity"/>
    <property type="evidence" value="ECO:0007669"/>
    <property type="project" value="UniProtKB-UniRule"/>
</dbReference>
<evidence type="ECO:0000256" key="13">
    <source>
        <dbReference type="ARBA" id="ARBA00048390"/>
    </source>
</evidence>
<dbReference type="GO" id="GO:0005886">
    <property type="term" value="C:plasma membrane"/>
    <property type="evidence" value="ECO:0007669"/>
    <property type="project" value="UniProtKB-SubCell"/>
</dbReference>
<reference evidence="15 16" key="1">
    <citation type="submission" date="2019-02" db="EMBL/GenBank/DDBJ databases">
        <title>Apibacter muscae sp. nov.: a novel member of the house fly microbiota.</title>
        <authorList>
            <person name="Park R."/>
        </authorList>
    </citation>
    <scope>NUCLEOTIDE SEQUENCE [LARGE SCALE GENOMIC DNA]</scope>
    <source>
        <strain evidence="15 16">AL1</strain>
    </source>
</reference>
<evidence type="ECO:0000256" key="12">
    <source>
        <dbReference type="ARBA" id="ARBA00023136"/>
    </source>
</evidence>
<feature type="transmembrane region" description="Helical" evidence="14">
    <location>
        <begin position="99"/>
        <end position="117"/>
    </location>
</feature>
<dbReference type="AlphaFoldDB" id="A0A563DEX7"/>
<evidence type="ECO:0000256" key="5">
    <source>
        <dbReference type="ARBA" id="ARBA00022475"/>
    </source>
</evidence>
<comment type="function">
    <text evidence="14">Catalyzes the oxidation of protoporphyrinogen IX to protoporphyrin IX.</text>
</comment>
<keyword evidence="6 14" id="KW-0349">Heme</keyword>
<comment type="catalytic activity">
    <reaction evidence="13 14">
        <text>protoporphyrinogen IX + 3 A = protoporphyrin IX + 3 AH2</text>
        <dbReference type="Rhea" id="RHEA:62000"/>
        <dbReference type="ChEBI" id="CHEBI:13193"/>
        <dbReference type="ChEBI" id="CHEBI:17499"/>
        <dbReference type="ChEBI" id="CHEBI:57306"/>
        <dbReference type="ChEBI" id="CHEBI:57307"/>
    </reaction>
</comment>
<feature type="transmembrane region" description="Helical" evidence="14">
    <location>
        <begin position="137"/>
        <end position="155"/>
    </location>
</feature>
<keyword evidence="10 14" id="KW-0560">Oxidoreductase</keyword>
<feature type="transmembrane region" description="Helical" evidence="14">
    <location>
        <begin position="59"/>
        <end position="79"/>
    </location>
</feature>
<gene>
    <name evidence="15" type="ORF">ETU09_05445</name>
</gene>
<evidence type="ECO:0000256" key="6">
    <source>
        <dbReference type="ARBA" id="ARBA00022617"/>
    </source>
</evidence>
<accession>A0A563DEX7</accession>
<keyword evidence="9 14" id="KW-1133">Transmembrane helix</keyword>
<dbReference type="Proteomes" id="UP000319499">
    <property type="component" value="Unassembled WGS sequence"/>
</dbReference>
<proteinExistence type="inferred from homology"/>
<evidence type="ECO:0000256" key="8">
    <source>
        <dbReference type="ARBA" id="ARBA00022723"/>
    </source>
</evidence>
<comment type="subunit">
    <text evidence="14">Homodimer.</text>
</comment>
<feature type="binding site" description="axial binding residue" evidence="14">
    <location>
        <position position="102"/>
    </location>
    <ligand>
        <name>heme</name>
        <dbReference type="ChEBI" id="CHEBI:30413"/>
    </ligand>
    <ligandPart>
        <name>Fe</name>
        <dbReference type="ChEBI" id="CHEBI:18248"/>
    </ligandPart>
</feature>
<dbReference type="GO" id="GO:0006782">
    <property type="term" value="P:protoporphyrinogen IX biosynthetic process"/>
    <property type="evidence" value="ECO:0007669"/>
    <property type="project" value="UniProtKB-UniRule"/>
</dbReference>
<name>A0A563DEX7_9FLAO</name>
<keyword evidence="12 14" id="KW-0472">Membrane</keyword>
<evidence type="ECO:0000313" key="15">
    <source>
        <dbReference type="EMBL" id="TWP28760.1"/>
    </source>
</evidence>
<keyword evidence="16" id="KW-1185">Reference proteome</keyword>
<comment type="similarity">
    <text evidence="3 14">Belongs to the HemJ family.</text>
</comment>
<dbReference type="EMBL" id="SELH01000017">
    <property type="protein sequence ID" value="TWP28760.1"/>
    <property type="molecule type" value="Genomic_DNA"/>
</dbReference>
<dbReference type="PANTHER" id="PTHR40255">
    <property type="entry name" value="UPF0093 MEMBRANE PROTEIN SLR1790"/>
    <property type="match status" value="1"/>
</dbReference>
<sequence length="190" mass="22681">MHIPDIPSYYALKSIHIIFMVSYFAGIFYLIRLFVYFIETKEKPELEKQILQKQYIYMISRLWNIIIIPAGIIMTLTGLCMVVNTRGDIPFYILTQKWFHIKIVFLIGLAFYHYWSWKSIKKIKNDQFTTTSIKLRMMNEVATIILFAVVFIVMFKQFFMGMWVSLLISFMVLVLTIMLVVKFVNRNKKK</sequence>
<protein>
    <recommendedName>
        <fullName evidence="4 14">Protoporphyrinogen IX oxidase</fullName>
        <shortName evidence="14">PPO</shortName>
        <ecNumber evidence="14">1.3.99.-</ecNumber>
    </recommendedName>
</protein>
<comment type="pathway">
    <text evidence="2 14">Porphyrin-containing compound metabolism; protoporphyrin-IX biosynthesis; protoporphyrin-IX from protoporphyrinogen-IX: step 1/1.</text>
</comment>
<dbReference type="HAMAP" id="MF_02239">
    <property type="entry name" value="HemJ"/>
    <property type="match status" value="1"/>
</dbReference>
<evidence type="ECO:0000256" key="14">
    <source>
        <dbReference type="HAMAP-Rule" id="MF_02239"/>
    </source>
</evidence>
<evidence type="ECO:0000256" key="10">
    <source>
        <dbReference type="ARBA" id="ARBA00023002"/>
    </source>
</evidence>
<evidence type="ECO:0000256" key="9">
    <source>
        <dbReference type="ARBA" id="ARBA00022989"/>
    </source>
</evidence>
<evidence type="ECO:0000256" key="2">
    <source>
        <dbReference type="ARBA" id="ARBA00005073"/>
    </source>
</evidence>
<feature type="transmembrane region" description="Helical" evidence="14">
    <location>
        <begin position="161"/>
        <end position="184"/>
    </location>
</feature>
<keyword evidence="7 14" id="KW-0812">Transmembrane</keyword>
<evidence type="ECO:0000256" key="3">
    <source>
        <dbReference type="ARBA" id="ARBA00006501"/>
    </source>
</evidence>
<comment type="cofactor">
    <cofactor evidence="14">
        <name>heme b</name>
        <dbReference type="ChEBI" id="CHEBI:60344"/>
    </cofactor>
    <text evidence="14">Binds 1 heme b (iron(II)-protoporphyrin IX) group per subunit.</text>
</comment>
<evidence type="ECO:0000256" key="4">
    <source>
        <dbReference type="ARBA" id="ARBA00017504"/>
    </source>
</evidence>
<dbReference type="InterPro" id="IPR005265">
    <property type="entry name" value="HemJ-like"/>
</dbReference>
<keyword evidence="11 14" id="KW-0408">Iron</keyword>
<feature type="binding site" description="axial binding residue" evidence="14">
    <location>
        <position position="16"/>
    </location>
    <ligand>
        <name>heme</name>
        <dbReference type="ChEBI" id="CHEBI:30413"/>
    </ligand>
    <ligandPart>
        <name>Fe</name>
        <dbReference type="ChEBI" id="CHEBI:18248"/>
    </ligandPart>
</feature>
<dbReference type="UniPathway" id="UPA00251">
    <property type="reaction ID" value="UER00324"/>
</dbReference>
<keyword evidence="5 14" id="KW-1003">Cell membrane</keyword>
<evidence type="ECO:0000256" key="1">
    <source>
        <dbReference type="ARBA" id="ARBA00004651"/>
    </source>
</evidence>
<dbReference type="GO" id="GO:0046872">
    <property type="term" value="F:metal ion binding"/>
    <property type="evidence" value="ECO:0007669"/>
    <property type="project" value="UniProtKB-KW"/>
</dbReference>
<dbReference type="Pfam" id="PF03653">
    <property type="entry name" value="UPF0093"/>
    <property type="match status" value="1"/>
</dbReference>
<evidence type="ECO:0000313" key="16">
    <source>
        <dbReference type="Proteomes" id="UP000319499"/>
    </source>
</evidence>
<dbReference type="PANTHER" id="PTHR40255:SF1">
    <property type="entry name" value="PROTOPORPHYRINOGEN IX OXIDASE"/>
    <property type="match status" value="1"/>
</dbReference>
<keyword evidence="8 14" id="KW-0479">Metal-binding</keyword>
<dbReference type="RefSeq" id="WP_146292390.1">
    <property type="nucleotide sequence ID" value="NZ_SELH01000017.1"/>
</dbReference>
<evidence type="ECO:0000256" key="7">
    <source>
        <dbReference type="ARBA" id="ARBA00022692"/>
    </source>
</evidence>
<dbReference type="EC" id="1.3.99.-" evidence="14"/>
<evidence type="ECO:0000256" key="11">
    <source>
        <dbReference type="ARBA" id="ARBA00023004"/>
    </source>
</evidence>